<evidence type="ECO:0000259" key="1">
    <source>
        <dbReference type="Pfam" id="PF18834"/>
    </source>
</evidence>
<dbReference type="Proteomes" id="UP000318413">
    <property type="component" value="Unassembled WGS sequence"/>
</dbReference>
<keyword evidence="3" id="KW-1185">Reference proteome</keyword>
<evidence type="ECO:0000313" key="2">
    <source>
        <dbReference type="EMBL" id="TPG06359.1"/>
    </source>
</evidence>
<dbReference type="Pfam" id="PF18834">
    <property type="entry name" value="LPD22"/>
    <property type="match status" value="1"/>
</dbReference>
<comment type="caution">
    <text evidence="2">The sequence shown here is derived from an EMBL/GenBank/DDBJ whole genome shotgun (WGS) entry which is preliminary data.</text>
</comment>
<gene>
    <name evidence="2" type="ORF">EAH84_14885</name>
</gene>
<protein>
    <recommendedName>
        <fullName evidence="1">Large polyvalent protein associated domain-containing protein</fullName>
    </recommendedName>
</protein>
<dbReference type="RefSeq" id="WP_140872781.1">
    <property type="nucleotide sequence ID" value="NZ_RCZK01000022.1"/>
</dbReference>
<feature type="domain" description="Large polyvalent protein associated" evidence="1">
    <location>
        <begin position="26"/>
        <end position="109"/>
    </location>
</feature>
<name>A0A502C2R0_9SPHN</name>
<dbReference type="InterPro" id="IPR040738">
    <property type="entry name" value="LPD22"/>
</dbReference>
<organism evidence="2 3">
    <name type="scientific">Sphingomonas oligophenolica</name>
    <dbReference type="NCBI Taxonomy" id="301154"/>
    <lineage>
        <taxon>Bacteria</taxon>
        <taxon>Pseudomonadati</taxon>
        <taxon>Pseudomonadota</taxon>
        <taxon>Alphaproteobacteria</taxon>
        <taxon>Sphingomonadales</taxon>
        <taxon>Sphingomonadaceae</taxon>
        <taxon>Sphingomonas</taxon>
    </lineage>
</organism>
<accession>A0A502C2R0</accession>
<evidence type="ECO:0000313" key="3">
    <source>
        <dbReference type="Proteomes" id="UP000318413"/>
    </source>
</evidence>
<sequence length="120" mass="13022">MSDQLDPYDQAYARAFGGVDPTRQSLVQTSHLNPDREVENRAIADQLGLPGQFIRDNEAEARRIKAQRDAAATAASIRGTKTASFLADTSKAAIAHDDVGVLAKIGHWFGENWANCRLAA</sequence>
<dbReference type="AlphaFoldDB" id="A0A502C2R0"/>
<reference evidence="2 3" key="1">
    <citation type="journal article" date="2019" name="Environ. Microbiol.">
        <title>Species interactions and distinct microbial communities in high Arctic permafrost affected cryosols are associated with the CH4 and CO2 gas fluxes.</title>
        <authorList>
            <person name="Altshuler I."/>
            <person name="Hamel J."/>
            <person name="Turney S."/>
            <person name="Magnuson E."/>
            <person name="Levesque R."/>
            <person name="Greer C."/>
            <person name="Whyte L.G."/>
        </authorList>
    </citation>
    <scope>NUCLEOTIDE SEQUENCE [LARGE SCALE GENOMIC DNA]</scope>
    <source>
        <strain evidence="2 3">S5.1</strain>
    </source>
</reference>
<proteinExistence type="predicted"/>
<dbReference type="EMBL" id="RCZK01000022">
    <property type="protein sequence ID" value="TPG06359.1"/>
    <property type="molecule type" value="Genomic_DNA"/>
</dbReference>